<dbReference type="InterPro" id="IPR005817">
    <property type="entry name" value="Wnt"/>
</dbReference>
<dbReference type="Gene3D" id="3.30.2460.20">
    <property type="match status" value="1"/>
</dbReference>
<dbReference type="GO" id="GO:0000902">
    <property type="term" value="P:cell morphogenesis"/>
    <property type="evidence" value="ECO:0007669"/>
    <property type="project" value="UniProtKB-ARBA"/>
</dbReference>
<name>A0A183IWH6_9BILA</name>
<dbReference type="PROSITE" id="PS00246">
    <property type="entry name" value="WNT1"/>
    <property type="match status" value="1"/>
</dbReference>
<evidence type="ECO:0000313" key="13">
    <source>
        <dbReference type="WBParaSite" id="SBAD_0000826901-mRNA-1"/>
    </source>
</evidence>
<evidence type="ECO:0000256" key="2">
    <source>
        <dbReference type="ARBA" id="ARBA00005683"/>
    </source>
</evidence>
<dbReference type="PRINTS" id="PR01349">
    <property type="entry name" value="WNTPROTEIN"/>
</dbReference>
<gene>
    <name evidence="11" type="ORF">SBAD_LOCUS7973</name>
</gene>
<evidence type="ECO:0000256" key="4">
    <source>
        <dbReference type="ARBA" id="ARBA00022525"/>
    </source>
</evidence>
<dbReference type="InterPro" id="IPR043158">
    <property type="entry name" value="Wnt_C"/>
</dbReference>
<organism evidence="13">
    <name type="scientific">Soboliphyme baturini</name>
    <dbReference type="NCBI Taxonomy" id="241478"/>
    <lineage>
        <taxon>Eukaryota</taxon>
        <taxon>Metazoa</taxon>
        <taxon>Ecdysozoa</taxon>
        <taxon>Nematoda</taxon>
        <taxon>Enoplea</taxon>
        <taxon>Dorylaimia</taxon>
        <taxon>Dioctophymatida</taxon>
        <taxon>Dioctophymatoidea</taxon>
        <taxon>Soboliphymatidae</taxon>
        <taxon>Soboliphyme</taxon>
    </lineage>
</organism>
<comment type="similarity">
    <text evidence="2 10">Belongs to the Wnt family.</text>
</comment>
<keyword evidence="12" id="KW-1185">Reference proteome</keyword>
<dbReference type="GO" id="GO:0005109">
    <property type="term" value="F:frizzled binding"/>
    <property type="evidence" value="ECO:0007669"/>
    <property type="project" value="TreeGrafter"/>
</dbReference>
<keyword evidence="8" id="KW-0325">Glycoprotein</keyword>
<reference evidence="13" key="1">
    <citation type="submission" date="2016-06" db="UniProtKB">
        <authorList>
            <consortium name="WormBaseParasite"/>
        </authorList>
    </citation>
    <scope>IDENTIFICATION</scope>
</reference>
<evidence type="ECO:0000256" key="7">
    <source>
        <dbReference type="ARBA" id="ARBA00023157"/>
    </source>
</evidence>
<keyword evidence="6 10" id="KW-0879">Wnt signaling pathway</keyword>
<dbReference type="PANTHER" id="PTHR12027:SF101">
    <property type="entry name" value="PROTEIN WNT-4"/>
    <property type="match status" value="1"/>
</dbReference>
<dbReference type="GO" id="GO:0060070">
    <property type="term" value="P:canonical Wnt signaling pathway"/>
    <property type="evidence" value="ECO:0007669"/>
    <property type="project" value="TreeGrafter"/>
</dbReference>
<comment type="function">
    <text evidence="10">Ligand for members of the frizzled family of seven transmembrane receptors.</text>
</comment>
<evidence type="ECO:0000256" key="5">
    <source>
        <dbReference type="ARBA" id="ARBA00022530"/>
    </source>
</evidence>
<comment type="subcellular location">
    <subcellularLocation>
        <location evidence="1 10">Secreted</location>
        <location evidence="1 10">Extracellular space</location>
        <location evidence="1 10">Extracellular matrix</location>
    </subcellularLocation>
</comment>
<dbReference type="Proteomes" id="UP000270296">
    <property type="component" value="Unassembled WGS sequence"/>
</dbReference>
<evidence type="ECO:0000256" key="9">
    <source>
        <dbReference type="ARBA" id="ARBA00023288"/>
    </source>
</evidence>
<dbReference type="GO" id="GO:0005125">
    <property type="term" value="F:cytokine activity"/>
    <property type="evidence" value="ECO:0007669"/>
    <property type="project" value="TreeGrafter"/>
</dbReference>
<sequence>MINHDLSAFSSLAHLSSVTEFGSDTCRSVKGMNKRQVKLCRQNLEHMASVKMGAFMSVLECQFQFRQRRWNCSVIQCDFDVLFSGTRETAFVHAISAAGVAHTVTKDCSSGKLEKCGCDRSISGFSQQGFQWAGCSDNIHYGTAFSRQFVDAHERRKKRHLDRILMNLHNNEAGRKSIEKNMRIQCKCHGVSGSCELKTCWQAMPPFREIGYILKEKFDGATEVKLALFNSRHSLVPSNSQFKPHTVEDLVYLHESPDYCVSNNATGTVGTQGRVCNRTSKGIDGCELLCCGRGYTTRIEKRIERCQCKFHWCCYVKCKQCVQTVEVNICA</sequence>
<evidence type="ECO:0000256" key="10">
    <source>
        <dbReference type="RuleBase" id="RU003500"/>
    </source>
</evidence>
<dbReference type="EMBL" id="UZAM01011126">
    <property type="protein sequence ID" value="VDP14929.1"/>
    <property type="molecule type" value="Genomic_DNA"/>
</dbReference>
<evidence type="ECO:0000313" key="12">
    <source>
        <dbReference type="Proteomes" id="UP000270296"/>
    </source>
</evidence>
<dbReference type="SMART" id="SM00097">
    <property type="entry name" value="WNT1"/>
    <property type="match status" value="1"/>
</dbReference>
<evidence type="ECO:0000313" key="11">
    <source>
        <dbReference type="EMBL" id="VDP14929.1"/>
    </source>
</evidence>
<keyword evidence="3 10" id="KW-0217">Developmental protein</keyword>
<dbReference type="WBParaSite" id="SBAD_0000826901-mRNA-1">
    <property type="protein sequence ID" value="SBAD_0000826901-mRNA-1"/>
    <property type="gene ID" value="SBAD_0000826901"/>
</dbReference>
<dbReference type="OrthoDB" id="5945655at2759"/>
<dbReference type="GO" id="GO:0030182">
    <property type="term" value="P:neuron differentiation"/>
    <property type="evidence" value="ECO:0007669"/>
    <property type="project" value="TreeGrafter"/>
</dbReference>
<dbReference type="Pfam" id="PF00110">
    <property type="entry name" value="wnt"/>
    <property type="match status" value="1"/>
</dbReference>
<evidence type="ECO:0000256" key="8">
    <source>
        <dbReference type="ARBA" id="ARBA00023180"/>
    </source>
</evidence>
<dbReference type="AlphaFoldDB" id="A0A183IWH6"/>
<evidence type="ECO:0000256" key="1">
    <source>
        <dbReference type="ARBA" id="ARBA00004498"/>
    </source>
</evidence>
<dbReference type="PANTHER" id="PTHR12027">
    <property type="entry name" value="WNT RELATED"/>
    <property type="match status" value="1"/>
</dbReference>
<keyword evidence="4" id="KW-0964">Secreted</keyword>
<dbReference type="GO" id="GO:0045165">
    <property type="term" value="P:cell fate commitment"/>
    <property type="evidence" value="ECO:0007669"/>
    <property type="project" value="TreeGrafter"/>
</dbReference>
<dbReference type="InterPro" id="IPR018161">
    <property type="entry name" value="Wnt_CS"/>
</dbReference>
<dbReference type="FunFam" id="3.30.2460.20:FF:000001">
    <property type="entry name" value="Wnt homolog"/>
    <property type="match status" value="1"/>
</dbReference>
<keyword evidence="9" id="KW-0449">Lipoprotein</keyword>
<evidence type="ECO:0000256" key="3">
    <source>
        <dbReference type="ARBA" id="ARBA00022473"/>
    </source>
</evidence>
<protein>
    <recommendedName>
        <fullName evidence="10">Protein Wnt</fullName>
    </recommendedName>
</protein>
<keyword evidence="7" id="KW-1015">Disulfide bond</keyword>
<dbReference type="CDD" id="cd19336">
    <property type="entry name" value="Wnt_Wnt4"/>
    <property type="match status" value="1"/>
</dbReference>
<accession>A0A183IWH6</accession>
<proteinExistence type="inferred from homology"/>
<reference evidence="11 12" key="2">
    <citation type="submission" date="2018-11" db="EMBL/GenBank/DDBJ databases">
        <authorList>
            <consortium name="Pathogen Informatics"/>
        </authorList>
    </citation>
    <scope>NUCLEOTIDE SEQUENCE [LARGE SCALE GENOMIC DNA]</scope>
</reference>
<keyword evidence="5" id="KW-0272">Extracellular matrix</keyword>
<dbReference type="GO" id="GO:0005615">
    <property type="term" value="C:extracellular space"/>
    <property type="evidence" value="ECO:0007669"/>
    <property type="project" value="TreeGrafter"/>
</dbReference>
<evidence type="ECO:0000256" key="6">
    <source>
        <dbReference type="ARBA" id="ARBA00022687"/>
    </source>
</evidence>